<comment type="caution">
    <text evidence="4">The sequence shown here is derived from an EMBL/GenBank/DDBJ whole genome shotgun (WGS) entry which is preliminary data.</text>
</comment>
<dbReference type="GO" id="GO:0016705">
    <property type="term" value="F:oxidoreductase activity, acting on paired donors, with incorporation or reduction of molecular oxygen"/>
    <property type="evidence" value="ECO:0007669"/>
    <property type="project" value="UniProtKB-UniRule"/>
</dbReference>
<dbReference type="Pfam" id="PF00581">
    <property type="entry name" value="Rhodanese"/>
    <property type="match status" value="1"/>
</dbReference>
<dbReference type="PROSITE" id="PS51186">
    <property type="entry name" value="GNAT"/>
    <property type="match status" value="1"/>
</dbReference>
<dbReference type="SMART" id="SM00450">
    <property type="entry name" value="RHOD"/>
    <property type="match status" value="1"/>
</dbReference>
<keyword evidence="1" id="KW-0560">Oxidoreductase</keyword>
<dbReference type="InterPro" id="IPR001763">
    <property type="entry name" value="Rhodanese-like_dom"/>
</dbReference>
<dbReference type="Gene3D" id="3.40.630.30">
    <property type="match status" value="1"/>
</dbReference>
<comment type="catalytic activity">
    <reaction evidence="1">
        <text>uridine(34) in tRNA + AH2 + O2 = 5-hydroxyuridine(34) in tRNA + A + H2O</text>
        <dbReference type="Rhea" id="RHEA:64224"/>
        <dbReference type="Rhea" id="RHEA-COMP:11727"/>
        <dbReference type="Rhea" id="RHEA-COMP:13381"/>
        <dbReference type="ChEBI" id="CHEBI:13193"/>
        <dbReference type="ChEBI" id="CHEBI:15377"/>
        <dbReference type="ChEBI" id="CHEBI:15379"/>
        <dbReference type="ChEBI" id="CHEBI:17499"/>
        <dbReference type="ChEBI" id="CHEBI:65315"/>
        <dbReference type="ChEBI" id="CHEBI:136877"/>
    </reaction>
</comment>
<dbReference type="AlphaFoldDB" id="A0AAW9PVV1"/>
<dbReference type="InterPro" id="IPR016181">
    <property type="entry name" value="Acyl_CoA_acyltransferase"/>
</dbReference>
<dbReference type="EMBL" id="JAZBJZ010000007">
    <property type="protein sequence ID" value="MEE3715739.1"/>
    <property type="molecule type" value="Genomic_DNA"/>
</dbReference>
<keyword evidence="5" id="KW-1185">Reference proteome</keyword>
<dbReference type="Pfam" id="PF13673">
    <property type="entry name" value="Acetyltransf_10"/>
    <property type="match status" value="1"/>
</dbReference>
<dbReference type="EC" id="1.14.-.-" evidence="1"/>
<dbReference type="GO" id="GO:0016747">
    <property type="term" value="F:acyltransferase activity, transferring groups other than amino-acyl groups"/>
    <property type="evidence" value="ECO:0007669"/>
    <property type="project" value="InterPro"/>
</dbReference>
<dbReference type="NCBIfam" id="NF001136">
    <property type="entry name" value="PRK00142.1-4"/>
    <property type="match status" value="1"/>
</dbReference>
<dbReference type="Pfam" id="PF17773">
    <property type="entry name" value="UPF0176_N"/>
    <property type="match status" value="1"/>
</dbReference>
<dbReference type="SUPFAM" id="SSF55729">
    <property type="entry name" value="Acyl-CoA N-acyltransferases (Nat)"/>
    <property type="match status" value="1"/>
</dbReference>
<dbReference type="GO" id="GO:0006400">
    <property type="term" value="P:tRNA modification"/>
    <property type="evidence" value="ECO:0007669"/>
    <property type="project" value="UniProtKB-UniRule"/>
</dbReference>
<keyword evidence="1" id="KW-0819">tRNA processing</keyword>
<evidence type="ECO:0000256" key="1">
    <source>
        <dbReference type="HAMAP-Rule" id="MF_00469"/>
    </source>
</evidence>
<evidence type="ECO:0000313" key="5">
    <source>
        <dbReference type="Proteomes" id="UP001333818"/>
    </source>
</evidence>
<gene>
    <name evidence="1" type="primary">trhO</name>
    <name evidence="4" type="ORF">V2H45_03145</name>
</gene>
<evidence type="ECO:0000259" key="2">
    <source>
        <dbReference type="PROSITE" id="PS50206"/>
    </source>
</evidence>
<sequence>MEIRLFQPQDCDRLAKFLLDIHKHTDSKDSSDLDLNRTIYLAEEAGEIVGLGEFEPNGQIDRFYCHKDFQRSGVGIRLYRAIEAKALELGITRLFTSVTGSARAFFKSRGFAIVKEWQVSCHGQKVAHYAMEKLLEKSEQFVVATFYHFAELSNYQEMRPSIKSFCHIHGIKGSILLAHEGINATIAGSRAGVDALLSYLRSDSRLQGLEHKEAYCEVIPFQKIEVRLKKELVKMGVPTIDPTREVGVYVEPKDWNALISDPTVLVIDTRNIYEVEFGTFHGAIDPNLDTFGEFPQYVDKNLNPNQHQKVAMFCTGGIRCEKASAYMLARGFSEVYHLKGGILKYLEEVPTAESLWQGECFVFDDRIVF</sequence>
<name>A0AAW9PVV1_9CYAN</name>
<evidence type="ECO:0000313" key="4">
    <source>
        <dbReference type="EMBL" id="MEE3715739.1"/>
    </source>
</evidence>
<dbReference type="CDD" id="cd04301">
    <property type="entry name" value="NAT_SF"/>
    <property type="match status" value="1"/>
</dbReference>
<dbReference type="SUPFAM" id="SSF52821">
    <property type="entry name" value="Rhodanese/Cell cycle control phosphatase"/>
    <property type="match status" value="1"/>
</dbReference>
<dbReference type="CDD" id="cd01518">
    <property type="entry name" value="RHOD_YceA"/>
    <property type="match status" value="1"/>
</dbReference>
<dbReference type="Gene3D" id="3.30.70.100">
    <property type="match status" value="1"/>
</dbReference>
<dbReference type="InterPro" id="IPR020936">
    <property type="entry name" value="TrhO"/>
</dbReference>
<dbReference type="PANTHER" id="PTHR43268:SF3">
    <property type="entry name" value="RHODANESE-LIKE DOMAIN-CONTAINING PROTEIN 7-RELATED"/>
    <property type="match status" value="1"/>
</dbReference>
<evidence type="ECO:0000259" key="3">
    <source>
        <dbReference type="PROSITE" id="PS51186"/>
    </source>
</evidence>
<organism evidence="4 5">
    <name type="scientific">Tumidithrix elongata BACA0141</name>
    <dbReference type="NCBI Taxonomy" id="2716417"/>
    <lineage>
        <taxon>Bacteria</taxon>
        <taxon>Bacillati</taxon>
        <taxon>Cyanobacteriota</taxon>
        <taxon>Cyanophyceae</taxon>
        <taxon>Pseudanabaenales</taxon>
        <taxon>Pseudanabaenaceae</taxon>
        <taxon>Tumidithrix</taxon>
        <taxon>Tumidithrix elongata</taxon>
    </lineage>
</organism>
<dbReference type="InterPro" id="IPR036873">
    <property type="entry name" value="Rhodanese-like_dom_sf"/>
</dbReference>
<comment type="function">
    <text evidence="1">Catalyzes oxygen-dependent 5-hydroxyuridine (ho5U) modification at position 34 in tRNAs.</text>
</comment>
<comment type="similarity">
    <text evidence="1">Belongs to the TrhO family.</text>
</comment>
<dbReference type="Proteomes" id="UP001333818">
    <property type="component" value="Unassembled WGS sequence"/>
</dbReference>
<dbReference type="RefSeq" id="WP_330482162.1">
    <property type="nucleotide sequence ID" value="NZ_JAZBJZ010000007.1"/>
</dbReference>
<reference evidence="4" key="1">
    <citation type="submission" date="2024-01" db="EMBL/GenBank/DDBJ databases">
        <title>Bank of Algae and Cyanobacteria of the Azores (BACA) strain genomes.</title>
        <authorList>
            <person name="Luz R."/>
            <person name="Cordeiro R."/>
            <person name="Fonseca A."/>
            <person name="Goncalves V."/>
        </authorList>
    </citation>
    <scope>NUCLEOTIDE SEQUENCE</scope>
    <source>
        <strain evidence="4">BACA0141</strain>
    </source>
</reference>
<dbReference type="PANTHER" id="PTHR43268">
    <property type="entry name" value="THIOSULFATE SULFURTRANSFERASE/RHODANESE-LIKE DOMAIN-CONTAINING PROTEIN 2"/>
    <property type="match status" value="1"/>
</dbReference>
<feature type="domain" description="Rhodanese" evidence="2">
    <location>
        <begin position="260"/>
        <end position="354"/>
    </location>
</feature>
<protein>
    <recommendedName>
        <fullName evidence="1">tRNA uridine(34) hydroxylase</fullName>
        <ecNumber evidence="1">1.14.-.-</ecNumber>
    </recommendedName>
    <alternativeName>
        <fullName evidence="1">tRNA hydroxylation protein O</fullName>
    </alternativeName>
</protein>
<feature type="domain" description="N-acetyltransferase" evidence="3">
    <location>
        <begin position="1"/>
        <end position="136"/>
    </location>
</feature>
<dbReference type="InterPro" id="IPR040503">
    <property type="entry name" value="TRHO_N"/>
</dbReference>
<dbReference type="InterPro" id="IPR000182">
    <property type="entry name" value="GNAT_dom"/>
</dbReference>
<dbReference type="HAMAP" id="MF_00469">
    <property type="entry name" value="TrhO"/>
    <property type="match status" value="1"/>
</dbReference>
<dbReference type="Gene3D" id="3.40.250.10">
    <property type="entry name" value="Rhodanese-like domain"/>
    <property type="match status" value="1"/>
</dbReference>
<accession>A0AAW9PVV1</accession>
<dbReference type="PROSITE" id="PS50206">
    <property type="entry name" value="RHODANESE_3"/>
    <property type="match status" value="1"/>
</dbReference>
<proteinExistence type="inferred from homology"/>